<dbReference type="AlphaFoldDB" id="A0A0G1RIN7"/>
<gene>
    <name evidence="1" type="ORF">UX80_C0030G0002</name>
</gene>
<evidence type="ECO:0000313" key="2">
    <source>
        <dbReference type="Proteomes" id="UP000034307"/>
    </source>
</evidence>
<proteinExistence type="predicted"/>
<sequence>MTPKLKKLIKVDPKVRFGRPVIAGTRIPVELIVGKIAGGMEIEAVRGEYDLTREQVLAALQYAAAIVSPNQLRIRSAKH</sequence>
<organism evidence="1 2">
    <name type="scientific">Candidatus Amesbacteria bacterium GW2011_GWA2_47_11b</name>
    <dbReference type="NCBI Taxonomy" id="1618358"/>
    <lineage>
        <taxon>Bacteria</taxon>
        <taxon>Candidatus Amesiibacteriota</taxon>
    </lineage>
</organism>
<name>A0A0G1RIN7_9BACT</name>
<dbReference type="EMBL" id="LCNO01000030">
    <property type="protein sequence ID" value="KKU56937.1"/>
    <property type="molecule type" value="Genomic_DNA"/>
</dbReference>
<dbReference type="STRING" id="1618358.UX80_C0030G0002"/>
<dbReference type="Pfam" id="PF04255">
    <property type="entry name" value="DUF433"/>
    <property type="match status" value="1"/>
</dbReference>
<dbReference type="InterPro" id="IPR036388">
    <property type="entry name" value="WH-like_DNA-bd_sf"/>
</dbReference>
<dbReference type="PANTHER" id="PTHR34849">
    <property type="entry name" value="SSL5025 PROTEIN"/>
    <property type="match status" value="1"/>
</dbReference>
<dbReference type="SUPFAM" id="SSF46689">
    <property type="entry name" value="Homeodomain-like"/>
    <property type="match status" value="1"/>
</dbReference>
<dbReference type="Gene3D" id="1.10.10.10">
    <property type="entry name" value="Winged helix-like DNA-binding domain superfamily/Winged helix DNA-binding domain"/>
    <property type="match status" value="1"/>
</dbReference>
<evidence type="ECO:0000313" key="1">
    <source>
        <dbReference type="EMBL" id="KKU56937.1"/>
    </source>
</evidence>
<dbReference type="Proteomes" id="UP000034307">
    <property type="component" value="Unassembled WGS sequence"/>
</dbReference>
<evidence type="ECO:0008006" key="3">
    <source>
        <dbReference type="Google" id="ProtNLM"/>
    </source>
</evidence>
<protein>
    <recommendedName>
        <fullName evidence="3">DUF433 domain-containing protein</fullName>
    </recommendedName>
</protein>
<dbReference type="PANTHER" id="PTHR34849:SF3">
    <property type="entry name" value="SSR2962 PROTEIN"/>
    <property type="match status" value="1"/>
</dbReference>
<dbReference type="InterPro" id="IPR007367">
    <property type="entry name" value="DUF433"/>
</dbReference>
<comment type="caution">
    <text evidence="1">The sequence shown here is derived from an EMBL/GenBank/DDBJ whole genome shotgun (WGS) entry which is preliminary data.</text>
</comment>
<accession>A0A0G1RIN7</accession>
<reference evidence="1 2" key="1">
    <citation type="journal article" date="2015" name="Nature">
        <title>rRNA introns, odd ribosomes, and small enigmatic genomes across a large radiation of phyla.</title>
        <authorList>
            <person name="Brown C.T."/>
            <person name="Hug L.A."/>
            <person name="Thomas B.C."/>
            <person name="Sharon I."/>
            <person name="Castelle C.J."/>
            <person name="Singh A."/>
            <person name="Wilkins M.J."/>
            <person name="Williams K.H."/>
            <person name="Banfield J.F."/>
        </authorList>
    </citation>
    <scope>NUCLEOTIDE SEQUENCE [LARGE SCALE GENOMIC DNA]</scope>
</reference>
<dbReference type="InterPro" id="IPR009057">
    <property type="entry name" value="Homeodomain-like_sf"/>
</dbReference>